<dbReference type="VEuPathDB" id="TriTrypDB:Lsey_0789_0010"/>
<dbReference type="AlphaFoldDB" id="A0A0N1HZ59"/>
<comment type="caution">
    <text evidence="2">The sequence shown here is derived from an EMBL/GenBank/DDBJ whole genome shotgun (WGS) entry which is preliminary data.</text>
</comment>
<keyword evidence="1" id="KW-1133">Transmembrane helix</keyword>
<proteinExistence type="predicted"/>
<name>A0A0N1HZ59_LEPSE</name>
<evidence type="ECO:0000313" key="3">
    <source>
        <dbReference type="Proteomes" id="UP000038009"/>
    </source>
</evidence>
<accession>A0A0N1HZ59</accession>
<protein>
    <submittedName>
        <fullName evidence="2">Uncharacterized protein</fullName>
    </submittedName>
</protein>
<organism evidence="2 3">
    <name type="scientific">Leptomonas seymouri</name>
    <dbReference type="NCBI Taxonomy" id="5684"/>
    <lineage>
        <taxon>Eukaryota</taxon>
        <taxon>Discoba</taxon>
        <taxon>Euglenozoa</taxon>
        <taxon>Kinetoplastea</taxon>
        <taxon>Metakinetoplastina</taxon>
        <taxon>Trypanosomatida</taxon>
        <taxon>Trypanosomatidae</taxon>
        <taxon>Leishmaniinae</taxon>
        <taxon>Leptomonas</taxon>
    </lineage>
</organism>
<keyword evidence="3" id="KW-1185">Reference proteome</keyword>
<dbReference type="Proteomes" id="UP000038009">
    <property type="component" value="Unassembled WGS sequence"/>
</dbReference>
<dbReference type="EMBL" id="LJSK01000787">
    <property type="protein sequence ID" value="KPI82544.1"/>
    <property type="molecule type" value="Genomic_DNA"/>
</dbReference>
<keyword evidence="1" id="KW-0812">Transmembrane</keyword>
<evidence type="ECO:0000256" key="1">
    <source>
        <dbReference type="SAM" id="Phobius"/>
    </source>
</evidence>
<gene>
    <name evidence="2" type="ORF">ABL78_8446</name>
</gene>
<reference evidence="2 3" key="1">
    <citation type="journal article" date="2015" name="PLoS Pathog.">
        <title>Leptomonas seymouri: Adaptations to the Dixenous Life Cycle Analyzed by Genome Sequencing, Transcriptome Profiling and Co-infection with Leishmania donovani.</title>
        <authorList>
            <person name="Kraeva N."/>
            <person name="Butenko A."/>
            <person name="Hlavacova J."/>
            <person name="Kostygov A."/>
            <person name="Myskova J."/>
            <person name="Grybchuk D."/>
            <person name="Lestinova T."/>
            <person name="Votypka J."/>
            <person name="Volf P."/>
            <person name="Opperdoes F."/>
            <person name="Flegontov P."/>
            <person name="Lukes J."/>
            <person name="Yurchenko V."/>
        </authorList>
    </citation>
    <scope>NUCLEOTIDE SEQUENCE [LARGE SCALE GENOMIC DNA]</scope>
    <source>
        <strain evidence="2 3">ATCC 30220</strain>
    </source>
</reference>
<feature type="transmembrane region" description="Helical" evidence="1">
    <location>
        <begin position="48"/>
        <end position="68"/>
    </location>
</feature>
<dbReference type="OrthoDB" id="10564370at2759"/>
<keyword evidence="1" id="KW-0472">Membrane</keyword>
<evidence type="ECO:0000313" key="2">
    <source>
        <dbReference type="EMBL" id="KPI82544.1"/>
    </source>
</evidence>
<sequence length="165" mass="17761">MGESLIFLSSSTVMLRLSRLLISAKGVTDPCKTERFSLKQSAGAKRSSLVPAAFWTCFISVLVVWIAVTKTSSPFLLFRNIFLVPTQGVPKRCSSSFAASTVCFSSCWMVGSSMRSSPNSARSSVSPLQSAADICSFDREAKGGTAQLRMPLKKNARVVVQCCAC</sequence>